<dbReference type="EMBL" id="CAJHUB010000776">
    <property type="protein sequence ID" value="CAD7693030.1"/>
    <property type="molecule type" value="Genomic_DNA"/>
</dbReference>
<gene>
    <name evidence="1" type="ORF">NYPRO_LOCUS25822</name>
</gene>
<keyword evidence="2" id="KW-1185">Reference proteome</keyword>
<proteinExistence type="predicted"/>
<dbReference type="Proteomes" id="UP000645828">
    <property type="component" value="Unassembled WGS sequence"/>
</dbReference>
<reference evidence="1" key="1">
    <citation type="submission" date="2020-12" db="EMBL/GenBank/DDBJ databases">
        <authorList>
            <consortium name="Molecular Ecology Group"/>
        </authorList>
    </citation>
    <scope>NUCLEOTIDE SEQUENCE</scope>
    <source>
        <strain evidence="1">TBG_1078</strain>
    </source>
</reference>
<evidence type="ECO:0000313" key="2">
    <source>
        <dbReference type="Proteomes" id="UP000645828"/>
    </source>
</evidence>
<comment type="caution">
    <text evidence="1">The sequence shown here is derived from an EMBL/GenBank/DDBJ whole genome shotgun (WGS) entry which is preliminary data.</text>
</comment>
<name>A0A811ZV05_NYCPR</name>
<organism evidence="1 2">
    <name type="scientific">Nyctereutes procyonoides</name>
    <name type="common">Raccoon dog</name>
    <name type="synonym">Canis procyonoides</name>
    <dbReference type="NCBI Taxonomy" id="34880"/>
    <lineage>
        <taxon>Eukaryota</taxon>
        <taxon>Metazoa</taxon>
        <taxon>Chordata</taxon>
        <taxon>Craniata</taxon>
        <taxon>Vertebrata</taxon>
        <taxon>Euteleostomi</taxon>
        <taxon>Mammalia</taxon>
        <taxon>Eutheria</taxon>
        <taxon>Laurasiatheria</taxon>
        <taxon>Carnivora</taxon>
        <taxon>Caniformia</taxon>
        <taxon>Canidae</taxon>
        <taxon>Nyctereutes</taxon>
    </lineage>
</organism>
<dbReference type="AlphaFoldDB" id="A0A811ZV05"/>
<sequence length="41" mass="4710">MVVLYPIHKVYGTFLCSNRNNYILCETFQSEIGTCFSSFLA</sequence>
<protein>
    <submittedName>
        <fullName evidence="1">(raccoon dog) hypothetical protein</fullName>
    </submittedName>
</protein>
<evidence type="ECO:0000313" key="1">
    <source>
        <dbReference type="EMBL" id="CAD7693030.1"/>
    </source>
</evidence>
<accession>A0A811ZV05</accession>